<dbReference type="PROSITE" id="PS51746">
    <property type="entry name" value="PPM_2"/>
    <property type="match status" value="1"/>
</dbReference>
<dbReference type="InterPro" id="IPR001932">
    <property type="entry name" value="PPM-type_phosphatase-like_dom"/>
</dbReference>
<dbReference type="AlphaFoldDB" id="A0AA39K8Y5"/>
<dbReference type="GeneID" id="85353305"/>
<keyword evidence="2" id="KW-0479">Metal-binding</keyword>
<dbReference type="PROSITE" id="PS01032">
    <property type="entry name" value="PPM_1"/>
    <property type="match status" value="1"/>
</dbReference>
<feature type="region of interest" description="Disordered" evidence="6">
    <location>
        <begin position="150"/>
        <end position="186"/>
    </location>
</feature>
<proteinExistence type="inferred from homology"/>
<comment type="similarity">
    <text evidence="1 5">Belongs to the PP2C family.</text>
</comment>
<dbReference type="PANTHER" id="PTHR13832">
    <property type="entry name" value="PROTEIN PHOSPHATASE 2C"/>
    <property type="match status" value="1"/>
</dbReference>
<feature type="region of interest" description="Disordered" evidence="6">
    <location>
        <begin position="1"/>
        <end position="28"/>
    </location>
</feature>
<comment type="caution">
    <text evidence="8">The sequence shown here is derived from an EMBL/GenBank/DDBJ whole genome shotgun (WGS) entry which is preliminary data.</text>
</comment>
<dbReference type="Proteomes" id="UP001175211">
    <property type="component" value="Unassembled WGS sequence"/>
</dbReference>
<protein>
    <submittedName>
        <fullName evidence="8">Protein serine/threonine phosphatase 2C</fullName>
    </submittedName>
</protein>
<evidence type="ECO:0000256" key="4">
    <source>
        <dbReference type="ARBA" id="ARBA00022912"/>
    </source>
</evidence>
<dbReference type="Gene3D" id="3.60.40.10">
    <property type="entry name" value="PPM-type phosphatase domain"/>
    <property type="match status" value="1"/>
</dbReference>
<evidence type="ECO:0000313" key="9">
    <source>
        <dbReference type="Proteomes" id="UP001175211"/>
    </source>
</evidence>
<dbReference type="SUPFAM" id="SSF81606">
    <property type="entry name" value="PP2C-like"/>
    <property type="match status" value="1"/>
</dbReference>
<sequence>MQRRRSGNAHSGPMTIAKGSNTHGILNQRPSRDEYYQIGVYETQGTRPTMEDTHAFIVDFDSVKGQGYFGVFDGHGNKNVAEWCGYYFHQMLLGAMHDHPNLALEKVLHKAFRRVDETLRKYSLQSEQIAESGSTAAIAFLRIEDKDGTQASFTSPPAAENASTSTSTPSPSASRSTNHRRTPSETAKRVLYCANAGDARTVLCRNGTAIRLTQDHKVTDPSEGSRIRQAGGVIMRGRVFGTLAVSRSLGNHISYDGIRMKQYVISTPYTSRTELTDEDEFCIIACDGLWDVITDQDAVNLVRRIKDAQYASKILVNHALRNDVQPTRDNVTVMVVRFKDFVSQ</sequence>
<dbReference type="PANTHER" id="PTHR13832:SF837">
    <property type="entry name" value="PROTEIN PHOSPHATASE 2C-LIKE DOMAIN-CONTAINING PROTEIN 1"/>
    <property type="match status" value="1"/>
</dbReference>
<evidence type="ECO:0000256" key="1">
    <source>
        <dbReference type="ARBA" id="ARBA00006702"/>
    </source>
</evidence>
<accession>A0AA39K8Y5</accession>
<keyword evidence="9" id="KW-1185">Reference proteome</keyword>
<reference evidence="8" key="1">
    <citation type="submission" date="2023-06" db="EMBL/GenBank/DDBJ databases">
        <authorList>
            <consortium name="Lawrence Berkeley National Laboratory"/>
            <person name="Ahrendt S."/>
            <person name="Sahu N."/>
            <person name="Indic B."/>
            <person name="Wong-Bajracharya J."/>
            <person name="Merenyi Z."/>
            <person name="Ke H.-M."/>
            <person name="Monk M."/>
            <person name="Kocsube S."/>
            <person name="Drula E."/>
            <person name="Lipzen A."/>
            <person name="Balint B."/>
            <person name="Henrissat B."/>
            <person name="Andreopoulos B."/>
            <person name="Martin F.M."/>
            <person name="Harder C.B."/>
            <person name="Rigling D."/>
            <person name="Ford K.L."/>
            <person name="Foster G.D."/>
            <person name="Pangilinan J."/>
            <person name="Papanicolaou A."/>
            <person name="Barry K."/>
            <person name="LaButti K."/>
            <person name="Viragh M."/>
            <person name="Koriabine M."/>
            <person name="Yan M."/>
            <person name="Riley R."/>
            <person name="Champramary S."/>
            <person name="Plett K.L."/>
            <person name="Tsai I.J."/>
            <person name="Slot J."/>
            <person name="Sipos G."/>
            <person name="Plett J."/>
            <person name="Nagy L.G."/>
            <person name="Grigoriev I.V."/>
        </authorList>
    </citation>
    <scope>NUCLEOTIDE SEQUENCE</scope>
    <source>
        <strain evidence="8">CCBAS 213</strain>
    </source>
</reference>
<keyword evidence="3 5" id="KW-0378">Hydrolase</keyword>
<evidence type="ECO:0000256" key="3">
    <source>
        <dbReference type="ARBA" id="ARBA00022801"/>
    </source>
</evidence>
<gene>
    <name evidence="8" type="ORF">EV420DRAFT_1481281</name>
</gene>
<dbReference type="GO" id="GO:0046872">
    <property type="term" value="F:metal ion binding"/>
    <property type="evidence" value="ECO:0007669"/>
    <property type="project" value="UniProtKB-KW"/>
</dbReference>
<dbReference type="RefSeq" id="XP_060328934.1">
    <property type="nucleotide sequence ID" value="XM_060469757.1"/>
</dbReference>
<evidence type="ECO:0000256" key="6">
    <source>
        <dbReference type="SAM" id="MobiDB-lite"/>
    </source>
</evidence>
<feature type="compositionally biased region" description="Low complexity" evidence="6">
    <location>
        <begin position="154"/>
        <end position="176"/>
    </location>
</feature>
<keyword evidence="4 5" id="KW-0904">Protein phosphatase</keyword>
<feature type="domain" description="PPM-type phosphatase" evidence="7">
    <location>
        <begin position="37"/>
        <end position="338"/>
    </location>
</feature>
<dbReference type="SMART" id="SM00332">
    <property type="entry name" value="PP2Cc"/>
    <property type="match status" value="1"/>
</dbReference>
<dbReference type="InterPro" id="IPR015655">
    <property type="entry name" value="PP2C"/>
</dbReference>
<name>A0AA39K8Y5_ARMTA</name>
<dbReference type="EMBL" id="JAUEPS010000025">
    <property type="protein sequence ID" value="KAK0455424.1"/>
    <property type="molecule type" value="Genomic_DNA"/>
</dbReference>
<dbReference type="CDD" id="cd00143">
    <property type="entry name" value="PP2Cc"/>
    <property type="match status" value="1"/>
</dbReference>
<dbReference type="Pfam" id="PF00481">
    <property type="entry name" value="PP2C"/>
    <property type="match status" value="2"/>
</dbReference>
<evidence type="ECO:0000259" key="7">
    <source>
        <dbReference type="PROSITE" id="PS51746"/>
    </source>
</evidence>
<organism evidence="8 9">
    <name type="scientific">Armillaria tabescens</name>
    <name type="common">Ringless honey mushroom</name>
    <name type="synonym">Agaricus tabescens</name>
    <dbReference type="NCBI Taxonomy" id="1929756"/>
    <lineage>
        <taxon>Eukaryota</taxon>
        <taxon>Fungi</taxon>
        <taxon>Dikarya</taxon>
        <taxon>Basidiomycota</taxon>
        <taxon>Agaricomycotina</taxon>
        <taxon>Agaricomycetes</taxon>
        <taxon>Agaricomycetidae</taxon>
        <taxon>Agaricales</taxon>
        <taxon>Marasmiineae</taxon>
        <taxon>Physalacriaceae</taxon>
        <taxon>Desarmillaria</taxon>
    </lineage>
</organism>
<evidence type="ECO:0000256" key="2">
    <source>
        <dbReference type="ARBA" id="ARBA00022723"/>
    </source>
</evidence>
<dbReference type="InterPro" id="IPR036457">
    <property type="entry name" value="PPM-type-like_dom_sf"/>
</dbReference>
<dbReference type="InterPro" id="IPR000222">
    <property type="entry name" value="PP2C_BS"/>
</dbReference>
<evidence type="ECO:0000256" key="5">
    <source>
        <dbReference type="RuleBase" id="RU003465"/>
    </source>
</evidence>
<evidence type="ECO:0000313" key="8">
    <source>
        <dbReference type="EMBL" id="KAK0455424.1"/>
    </source>
</evidence>
<feature type="compositionally biased region" description="Polar residues" evidence="6">
    <location>
        <begin position="18"/>
        <end position="28"/>
    </location>
</feature>
<dbReference type="GO" id="GO:0004722">
    <property type="term" value="F:protein serine/threonine phosphatase activity"/>
    <property type="evidence" value="ECO:0007669"/>
    <property type="project" value="InterPro"/>
</dbReference>